<sequence length="62" mass="7331">MKEGDYLTYMEHQYSLGVVVALAQIPYKVKKDTLKNCFFIVNQNNQLIYLDKLSKKYKIRAI</sequence>
<proteinExistence type="predicted"/>
<dbReference type="RefSeq" id="WP_322809127.1">
    <property type="nucleotide sequence ID" value="NZ_JAVBVO010000003.1"/>
</dbReference>
<evidence type="ECO:0000313" key="2">
    <source>
        <dbReference type="Proteomes" id="UP001290462"/>
    </source>
</evidence>
<accession>A0AAW9JVE7</accession>
<evidence type="ECO:0000313" key="1">
    <source>
        <dbReference type="EMBL" id="MDZ5759249.1"/>
    </source>
</evidence>
<reference evidence="1" key="1">
    <citation type="submission" date="2023-08" db="EMBL/GenBank/DDBJ databases">
        <title>Genomic characterization of piscicolin 126 produced by Carnobacterium maltaromaticum CM22 strain isolated from salmon (Salmo salar).</title>
        <authorList>
            <person name="Gonzalez-Gragera E."/>
            <person name="Garcia-Lopez J.D."/>
            <person name="Teso-Perez C."/>
            <person name="Gimenez-Hernandez I."/>
            <person name="Peralta-Sanchez J.M."/>
            <person name="Valdivia E."/>
            <person name="Montalban-Lopez M."/>
            <person name="Martin-Platero A.M."/>
            <person name="Banos A."/>
            <person name="Martinez-Bueno M."/>
        </authorList>
    </citation>
    <scope>NUCLEOTIDE SEQUENCE</scope>
    <source>
        <strain evidence="1">CM22</strain>
    </source>
</reference>
<dbReference type="EMBL" id="JAVBVO010000003">
    <property type="protein sequence ID" value="MDZ5759249.1"/>
    <property type="molecule type" value="Genomic_DNA"/>
</dbReference>
<comment type="caution">
    <text evidence="1">The sequence shown here is derived from an EMBL/GenBank/DDBJ whole genome shotgun (WGS) entry which is preliminary data.</text>
</comment>
<gene>
    <name evidence="1" type="ORF">RAK27_11310</name>
</gene>
<name>A0AAW9JVE7_CARML</name>
<organism evidence="1 2">
    <name type="scientific">Carnobacterium maltaromaticum</name>
    <name type="common">Carnobacterium piscicola</name>
    <dbReference type="NCBI Taxonomy" id="2751"/>
    <lineage>
        <taxon>Bacteria</taxon>
        <taxon>Bacillati</taxon>
        <taxon>Bacillota</taxon>
        <taxon>Bacilli</taxon>
        <taxon>Lactobacillales</taxon>
        <taxon>Carnobacteriaceae</taxon>
        <taxon>Carnobacterium</taxon>
    </lineage>
</organism>
<dbReference type="AlphaFoldDB" id="A0AAW9JVE7"/>
<protein>
    <submittedName>
        <fullName evidence="1">Uncharacterized protein</fullName>
    </submittedName>
</protein>
<dbReference type="Proteomes" id="UP001290462">
    <property type="component" value="Unassembled WGS sequence"/>
</dbReference>